<feature type="compositionally biased region" description="Gly residues" evidence="2">
    <location>
        <begin position="302"/>
        <end position="322"/>
    </location>
</feature>
<dbReference type="RefSeq" id="WP_184535223.1">
    <property type="nucleotide sequence ID" value="NZ_JACHJW010000001.1"/>
</dbReference>
<evidence type="ECO:0000313" key="4">
    <source>
        <dbReference type="EMBL" id="MBB4959264.1"/>
    </source>
</evidence>
<evidence type="ECO:0000259" key="3">
    <source>
        <dbReference type="Pfam" id="PF00823"/>
    </source>
</evidence>
<dbReference type="InterPro" id="IPR036689">
    <property type="entry name" value="ESAT-6-like_sf"/>
</dbReference>
<sequence length="424" mass="42896">MPGNQRGGRVRSDFSQHSHPELVRMLYASKPETVVSAARGWEAAGNALHDRAGDVERQLREFEQWWDGSAARQYQTMIKDLTSGIRRVADTAYAIRDLTYTSAEALDTARKAMPAPQSVPDLAPSVIAAATTPLVLPADTPPSTVDALQRQQSDAINQVKAQQQAQAAASAAHQQAVQVMTTLAGHYTVAEDTMPIAPTAASRPTTAPPANDPAPVSPPVPVVPQPGVAPPPDGTPPTGPTQPNPAPSPPLFSAMFTAGIAAASAALGGRFTGMLPRLLPGSKPGGKKTDPPGTGTTPLASGGSGGLGGGGGGGIGGIGGGGDPDRTPVGNQMLNGQSGAPVVNGLAGAAGAAAAVGAKGMAGGFMPAMPFAPMGAGDAAGGRRIPPWLIETEDVWGEQSLVTPAVIGEDLDPTQHANNQRPWA</sequence>
<reference evidence="4 5" key="1">
    <citation type="submission" date="2020-08" db="EMBL/GenBank/DDBJ databases">
        <title>Sequencing the genomes of 1000 actinobacteria strains.</title>
        <authorList>
            <person name="Klenk H.-P."/>
        </authorList>
    </citation>
    <scope>NUCLEOTIDE SEQUENCE [LARGE SCALE GENOMIC DNA]</scope>
    <source>
        <strain evidence="4 5">DSM 45886</strain>
    </source>
</reference>
<dbReference type="SUPFAM" id="SSF140453">
    <property type="entry name" value="EsxAB dimer-like"/>
    <property type="match status" value="1"/>
</dbReference>
<feature type="compositionally biased region" description="Low complexity" evidence="2">
    <location>
        <begin position="291"/>
        <end position="301"/>
    </location>
</feature>
<name>A0A7W7SQT7_9ACTN</name>
<feature type="region of interest" description="Disordered" evidence="2">
    <location>
        <begin position="276"/>
        <end position="328"/>
    </location>
</feature>
<feature type="compositionally biased region" description="Pro residues" evidence="2">
    <location>
        <begin position="206"/>
        <end position="250"/>
    </location>
</feature>
<dbReference type="Gene3D" id="1.20.1260.20">
    <property type="entry name" value="PPE superfamily"/>
    <property type="match status" value="1"/>
</dbReference>
<feature type="domain" description="PPE" evidence="3">
    <location>
        <begin position="23"/>
        <end position="119"/>
    </location>
</feature>
<keyword evidence="5" id="KW-1185">Reference proteome</keyword>
<dbReference type="AlphaFoldDB" id="A0A7W7SQT7"/>
<dbReference type="EMBL" id="JACHJW010000001">
    <property type="protein sequence ID" value="MBB4959264.1"/>
    <property type="molecule type" value="Genomic_DNA"/>
</dbReference>
<evidence type="ECO:0000256" key="2">
    <source>
        <dbReference type="SAM" id="MobiDB-lite"/>
    </source>
</evidence>
<gene>
    <name evidence="4" type="ORF">FHR38_002997</name>
</gene>
<accession>A0A7W7SQT7</accession>
<dbReference type="InterPro" id="IPR038332">
    <property type="entry name" value="PPE_sf"/>
</dbReference>
<dbReference type="InterPro" id="IPR000030">
    <property type="entry name" value="PPE_dom"/>
</dbReference>
<proteinExistence type="inferred from homology"/>
<dbReference type="Proteomes" id="UP000578819">
    <property type="component" value="Unassembled WGS sequence"/>
</dbReference>
<comment type="caution">
    <text evidence="4">The sequence shown here is derived from an EMBL/GenBank/DDBJ whole genome shotgun (WGS) entry which is preliminary data.</text>
</comment>
<evidence type="ECO:0000313" key="5">
    <source>
        <dbReference type="Proteomes" id="UP000578819"/>
    </source>
</evidence>
<feature type="region of interest" description="Disordered" evidence="2">
    <location>
        <begin position="199"/>
        <end position="251"/>
    </location>
</feature>
<dbReference type="Pfam" id="PF00823">
    <property type="entry name" value="PPE"/>
    <property type="match status" value="1"/>
</dbReference>
<organism evidence="4 5">
    <name type="scientific">Micromonospora polyrhachis</name>
    <dbReference type="NCBI Taxonomy" id="1282883"/>
    <lineage>
        <taxon>Bacteria</taxon>
        <taxon>Bacillati</taxon>
        <taxon>Actinomycetota</taxon>
        <taxon>Actinomycetes</taxon>
        <taxon>Micromonosporales</taxon>
        <taxon>Micromonosporaceae</taxon>
        <taxon>Micromonospora</taxon>
    </lineage>
</organism>
<evidence type="ECO:0000256" key="1">
    <source>
        <dbReference type="ARBA" id="ARBA00010652"/>
    </source>
</evidence>
<comment type="similarity">
    <text evidence="1">Belongs to the mycobacterial PPE family.</text>
</comment>
<protein>
    <submittedName>
        <fullName evidence="4">Uncharacterized protein YukE</fullName>
    </submittedName>
</protein>